<dbReference type="PANTHER" id="PTHR31223">
    <property type="entry name" value="LOG FAMILY PROTEIN YJL055W"/>
    <property type="match status" value="1"/>
</dbReference>
<proteinExistence type="predicted"/>
<dbReference type="SUPFAM" id="SSF102405">
    <property type="entry name" value="MCP/YpsA-like"/>
    <property type="match status" value="1"/>
</dbReference>
<dbReference type="Pfam" id="PF03641">
    <property type="entry name" value="Lysine_decarbox"/>
    <property type="match status" value="1"/>
</dbReference>
<reference evidence="1" key="1">
    <citation type="submission" date="2020-05" db="EMBL/GenBank/DDBJ databases">
        <authorList>
            <person name="Chiriac C."/>
            <person name="Salcher M."/>
            <person name="Ghai R."/>
            <person name="Kavagutti S V."/>
        </authorList>
    </citation>
    <scope>NUCLEOTIDE SEQUENCE</scope>
</reference>
<sequence>MTSVCVFCAANQQIDPIHIQHAFDVGYAIGEKGWRLVSGGGSVSSMGAVTKGARAAGGETIGVIPEALLEREVADLDSTELISVTDMRTRKAEMERLADAFIVLPGGIGTLEEFFEIWVARSLGMHNKPIIVLDPDAMYQPLQTWLSQITTAGFVINEAAYCVYWTADIADALSRIEQELAVPFEARPTEAGVMEAEI</sequence>
<protein>
    <submittedName>
        <fullName evidence="1">Unannotated protein</fullName>
    </submittedName>
</protein>
<accession>A0A6J6EXT2</accession>
<dbReference type="EMBL" id="CAEZTT010000110">
    <property type="protein sequence ID" value="CAB4580777.1"/>
    <property type="molecule type" value="Genomic_DNA"/>
</dbReference>
<dbReference type="GO" id="GO:0009691">
    <property type="term" value="P:cytokinin biosynthetic process"/>
    <property type="evidence" value="ECO:0007669"/>
    <property type="project" value="InterPro"/>
</dbReference>
<gene>
    <name evidence="1" type="ORF">UFOPK1726_00905</name>
</gene>
<dbReference type="GO" id="GO:0016799">
    <property type="term" value="F:hydrolase activity, hydrolyzing N-glycosyl compounds"/>
    <property type="evidence" value="ECO:0007669"/>
    <property type="project" value="TreeGrafter"/>
</dbReference>
<evidence type="ECO:0000313" key="1">
    <source>
        <dbReference type="EMBL" id="CAB4580777.1"/>
    </source>
</evidence>
<dbReference type="InterPro" id="IPR031100">
    <property type="entry name" value="LOG_fam"/>
</dbReference>
<dbReference type="Gene3D" id="3.40.50.450">
    <property type="match status" value="1"/>
</dbReference>
<dbReference type="NCBIfam" id="TIGR00730">
    <property type="entry name" value="Rossman fold protein, TIGR00730 family"/>
    <property type="match status" value="1"/>
</dbReference>
<dbReference type="AlphaFoldDB" id="A0A6J6EXT2"/>
<name>A0A6J6EXT2_9ZZZZ</name>
<dbReference type="GO" id="GO:0005829">
    <property type="term" value="C:cytosol"/>
    <property type="evidence" value="ECO:0007669"/>
    <property type="project" value="TreeGrafter"/>
</dbReference>
<dbReference type="PANTHER" id="PTHR31223:SF70">
    <property type="entry name" value="LOG FAMILY PROTEIN YJL055W"/>
    <property type="match status" value="1"/>
</dbReference>
<dbReference type="InterPro" id="IPR005269">
    <property type="entry name" value="LOG"/>
</dbReference>
<organism evidence="1">
    <name type="scientific">freshwater metagenome</name>
    <dbReference type="NCBI Taxonomy" id="449393"/>
    <lineage>
        <taxon>unclassified sequences</taxon>
        <taxon>metagenomes</taxon>
        <taxon>ecological metagenomes</taxon>
    </lineage>
</organism>